<evidence type="ECO:0008006" key="4">
    <source>
        <dbReference type="Google" id="ProtNLM"/>
    </source>
</evidence>
<gene>
    <name evidence="2" type="ORF">GTP55_14735</name>
</gene>
<evidence type="ECO:0000313" key="3">
    <source>
        <dbReference type="Proteomes" id="UP000466332"/>
    </source>
</evidence>
<feature type="chain" id="PRO_5046953825" description="SH3 domain-containing protein" evidence="1">
    <location>
        <begin position="28"/>
        <end position="123"/>
    </location>
</feature>
<organism evidence="2 3">
    <name type="scientific">Duganella margarita</name>
    <dbReference type="NCBI Taxonomy" id="2692170"/>
    <lineage>
        <taxon>Bacteria</taxon>
        <taxon>Pseudomonadati</taxon>
        <taxon>Pseudomonadota</taxon>
        <taxon>Betaproteobacteria</taxon>
        <taxon>Burkholderiales</taxon>
        <taxon>Oxalobacteraceae</taxon>
        <taxon>Telluria group</taxon>
        <taxon>Duganella</taxon>
    </lineage>
</organism>
<evidence type="ECO:0000313" key="2">
    <source>
        <dbReference type="EMBL" id="MYN40628.1"/>
    </source>
</evidence>
<keyword evidence="3" id="KW-1185">Reference proteome</keyword>
<keyword evidence="1" id="KW-0732">Signal</keyword>
<protein>
    <recommendedName>
        <fullName evidence="4">SH3 domain-containing protein</fullName>
    </recommendedName>
</protein>
<dbReference type="Proteomes" id="UP000466332">
    <property type="component" value="Unassembled WGS sequence"/>
</dbReference>
<reference evidence="2 3" key="1">
    <citation type="submission" date="2019-12" db="EMBL/GenBank/DDBJ databases">
        <title>Novel species isolated from a subtropical stream in China.</title>
        <authorList>
            <person name="Lu H."/>
        </authorList>
    </citation>
    <scope>NUCLEOTIDE SEQUENCE [LARGE SCALE GENOMIC DNA]</scope>
    <source>
        <strain evidence="2 3">FT109W</strain>
    </source>
</reference>
<dbReference type="EMBL" id="WWCS01000008">
    <property type="protein sequence ID" value="MYN40628.1"/>
    <property type="molecule type" value="Genomic_DNA"/>
</dbReference>
<sequence>MSILNNARLIALAPLVALALPAPAAYAAEQITGVKSKQIELFDAPDDSKPGRKVEVSGLPWSIKEEKNSFFKVAVGGKDVWVDSMQVNVARSVKSECPPKALATAKAADIVAGVPGVSASQCK</sequence>
<feature type="signal peptide" evidence="1">
    <location>
        <begin position="1"/>
        <end position="27"/>
    </location>
</feature>
<proteinExistence type="predicted"/>
<dbReference type="RefSeq" id="WP_161045632.1">
    <property type="nucleotide sequence ID" value="NZ_WWCS01000008.1"/>
</dbReference>
<comment type="caution">
    <text evidence="2">The sequence shown here is derived from an EMBL/GenBank/DDBJ whole genome shotgun (WGS) entry which is preliminary data.</text>
</comment>
<evidence type="ECO:0000256" key="1">
    <source>
        <dbReference type="SAM" id="SignalP"/>
    </source>
</evidence>
<accession>A0ABW9WI96</accession>
<name>A0ABW9WI96_9BURK</name>